<keyword evidence="3" id="KW-1185">Reference proteome</keyword>
<feature type="chain" id="PRO_5047251599" description="Secreted protein" evidence="1">
    <location>
        <begin position="27"/>
        <end position="194"/>
    </location>
</feature>
<dbReference type="Proteomes" id="UP001519363">
    <property type="component" value="Unassembled WGS sequence"/>
</dbReference>
<evidence type="ECO:0008006" key="4">
    <source>
        <dbReference type="Google" id="ProtNLM"/>
    </source>
</evidence>
<protein>
    <recommendedName>
        <fullName evidence="4">Secreted protein</fullName>
    </recommendedName>
</protein>
<accession>A0ABS5A8C2</accession>
<sequence>MGHARRIASLSVPVLALSLLGTPALAGPAAAQLTCTAATLASASTGLTMAGDPADATVEIESTYAACSDTRPDNKPDHRIIGAKVEAPEPGSIKGTCGEFEAKAKLRFSWLLADGSEGQPTTLEITHAQKGEEVTSHEITADGGDLDDWDVEIAAANASEIKSQVAGACTSEEGIKRIAPQLSFSFSNNPWSRG</sequence>
<gene>
    <name evidence="2" type="ORF">JOF53_001399</name>
</gene>
<reference evidence="2 3" key="1">
    <citation type="submission" date="2021-03" db="EMBL/GenBank/DDBJ databases">
        <title>Sequencing the genomes of 1000 actinobacteria strains.</title>
        <authorList>
            <person name="Klenk H.-P."/>
        </authorList>
    </citation>
    <scope>NUCLEOTIDE SEQUENCE [LARGE SCALE GENOMIC DNA]</scope>
    <source>
        <strain evidence="2 3">DSM 44580</strain>
    </source>
</reference>
<comment type="caution">
    <text evidence="2">The sequence shown here is derived from an EMBL/GenBank/DDBJ whole genome shotgun (WGS) entry which is preliminary data.</text>
</comment>
<evidence type="ECO:0000313" key="2">
    <source>
        <dbReference type="EMBL" id="MBP2472527.1"/>
    </source>
</evidence>
<evidence type="ECO:0000313" key="3">
    <source>
        <dbReference type="Proteomes" id="UP001519363"/>
    </source>
</evidence>
<organism evidence="2 3">
    <name type="scientific">Crossiella equi</name>
    <dbReference type="NCBI Taxonomy" id="130796"/>
    <lineage>
        <taxon>Bacteria</taxon>
        <taxon>Bacillati</taxon>
        <taxon>Actinomycetota</taxon>
        <taxon>Actinomycetes</taxon>
        <taxon>Pseudonocardiales</taxon>
        <taxon>Pseudonocardiaceae</taxon>
        <taxon>Crossiella</taxon>
    </lineage>
</organism>
<proteinExistence type="predicted"/>
<evidence type="ECO:0000256" key="1">
    <source>
        <dbReference type="SAM" id="SignalP"/>
    </source>
</evidence>
<feature type="signal peptide" evidence="1">
    <location>
        <begin position="1"/>
        <end position="26"/>
    </location>
</feature>
<keyword evidence="1" id="KW-0732">Signal</keyword>
<dbReference type="EMBL" id="JAGIOO010000001">
    <property type="protein sequence ID" value="MBP2472527.1"/>
    <property type="molecule type" value="Genomic_DNA"/>
</dbReference>
<dbReference type="RefSeq" id="WP_143342989.1">
    <property type="nucleotide sequence ID" value="NZ_JAGIOO010000001.1"/>
</dbReference>
<name>A0ABS5A8C2_9PSEU</name>